<protein>
    <recommendedName>
        <fullName evidence="1">DUF1722 domain-containing protein</fullName>
    </recommendedName>
</protein>
<dbReference type="OrthoDB" id="9782576at2"/>
<dbReference type="InterPro" id="IPR013560">
    <property type="entry name" value="DUF1722"/>
</dbReference>
<dbReference type="EMBL" id="ATFF01000006">
    <property type="protein sequence ID" value="EPF31910.1"/>
    <property type="molecule type" value="Genomic_DNA"/>
</dbReference>
<accession>S3K321</accession>
<dbReference type="Proteomes" id="UP000014541">
    <property type="component" value="Unassembled WGS sequence"/>
</dbReference>
<dbReference type="STRING" id="1125699.HMPREF9194_02265"/>
<name>S3K321_TREMA</name>
<sequence>MRESNQLKECQKLWAAHKYLVLSKSGTIYNEIREYLKRENAQVRHVLTLIDQARTLPENRGQVCNAFQHIWGYFKKQAARDEKAEFMYCLEQYRSGQAEQEILLGAVRKLFAVYPNNYLQQSHLLFGEQDETVASRYD</sequence>
<gene>
    <name evidence="2" type="ORF">HMPREF9194_02265</name>
</gene>
<organism evidence="2 3">
    <name type="scientific">Treponema maltophilum ATCC 51939</name>
    <dbReference type="NCBI Taxonomy" id="1125699"/>
    <lineage>
        <taxon>Bacteria</taxon>
        <taxon>Pseudomonadati</taxon>
        <taxon>Spirochaetota</taxon>
        <taxon>Spirochaetia</taxon>
        <taxon>Spirochaetales</taxon>
        <taxon>Treponemataceae</taxon>
        <taxon>Treponema</taxon>
    </lineage>
</organism>
<feature type="domain" description="DUF1722" evidence="1">
    <location>
        <begin position="18"/>
        <end position="125"/>
    </location>
</feature>
<keyword evidence="3" id="KW-1185">Reference proteome</keyword>
<dbReference type="RefSeq" id="WP_016526518.1">
    <property type="nucleotide sequence ID" value="NZ_KE332518.1"/>
</dbReference>
<dbReference type="AlphaFoldDB" id="S3K321"/>
<dbReference type="Pfam" id="PF08349">
    <property type="entry name" value="DUF1722"/>
    <property type="match status" value="1"/>
</dbReference>
<dbReference type="HOGENOM" id="CLU_147269_1_0_12"/>
<evidence type="ECO:0000313" key="2">
    <source>
        <dbReference type="EMBL" id="EPF31910.1"/>
    </source>
</evidence>
<evidence type="ECO:0000313" key="3">
    <source>
        <dbReference type="Proteomes" id="UP000014541"/>
    </source>
</evidence>
<reference evidence="2 3" key="1">
    <citation type="submission" date="2013-04" db="EMBL/GenBank/DDBJ databases">
        <title>The Genome Sequence of Treponema maltophilum ATCC 51939.</title>
        <authorList>
            <consortium name="The Broad Institute Genomics Platform"/>
            <person name="Earl A."/>
            <person name="Ward D."/>
            <person name="Feldgarden M."/>
            <person name="Gevers D."/>
            <person name="Leonetti C."/>
            <person name="Blanton J.M."/>
            <person name="Dewhirst F.E."/>
            <person name="Izard J."/>
            <person name="Walker B."/>
            <person name="Young S."/>
            <person name="Zeng Q."/>
            <person name="Gargeya S."/>
            <person name="Fitzgerald M."/>
            <person name="Haas B."/>
            <person name="Abouelleil A."/>
            <person name="Allen A.W."/>
            <person name="Alvarado L."/>
            <person name="Arachchi H.M."/>
            <person name="Berlin A.M."/>
            <person name="Chapman S.B."/>
            <person name="Gainer-Dewar J."/>
            <person name="Goldberg J."/>
            <person name="Griggs A."/>
            <person name="Gujja S."/>
            <person name="Hansen M."/>
            <person name="Howarth C."/>
            <person name="Imamovic A."/>
            <person name="Ireland A."/>
            <person name="Larimer J."/>
            <person name="McCowan C."/>
            <person name="Murphy C."/>
            <person name="Pearson M."/>
            <person name="Poon T.W."/>
            <person name="Priest M."/>
            <person name="Roberts A."/>
            <person name="Saif S."/>
            <person name="Shea T."/>
            <person name="Sisk P."/>
            <person name="Sykes S."/>
            <person name="Wortman J."/>
            <person name="Nusbaum C."/>
            <person name="Birren B."/>
        </authorList>
    </citation>
    <scope>NUCLEOTIDE SEQUENCE [LARGE SCALE GENOMIC DNA]</scope>
    <source>
        <strain evidence="2 3">ATCC 51939</strain>
    </source>
</reference>
<evidence type="ECO:0000259" key="1">
    <source>
        <dbReference type="Pfam" id="PF08349"/>
    </source>
</evidence>
<proteinExistence type="predicted"/>
<dbReference type="eggNOG" id="COG3272">
    <property type="taxonomic scope" value="Bacteria"/>
</dbReference>
<comment type="caution">
    <text evidence="2">The sequence shown here is derived from an EMBL/GenBank/DDBJ whole genome shotgun (WGS) entry which is preliminary data.</text>
</comment>